<dbReference type="PROSITE" id="PS50234">
    <property type="entry name" value="VWFA"/>
    <property type="match status" value="3"/>
</dbReference>
<evidence type="ECO:0000256" key="1">
    <source>
        <dbReference type="SAM" id="SignalP"/>
    </source>
</evidence>
<reference evidence="4" key="1">
    <citation type="submission" date="2022-11" db="UniProtKB">
        <authorList>
            <consortium name="WormBaseParasite"/>
        </authorList>
    </citation>
    <scope>IDENTIFICATION</scope>
</reference>
<organism evidence="3 4">
    <name type="scientific">Plectus sambesii</name>
    <dbReference type="NCBI Taxonomy" id="2011161"/>
    <lineage>
        <taxon>Eukaryota</taxon>
        <taxon>Metazoa</taxon>
        <taxon>Ecdysozoa</taxon>
        <taxon>Nematoda</taxon>
        <taxon>Chromadorea</taxon>
        <taxon>Plectida</taxon>
        <taxon>Plectina</taxon>
        <taxon>Plectoidea</taxon>
        <taxon>Plectidae</taxon>
        <taxon>Plectus</taxon>
    </lineage>
</organism>
<protein>
    <submittedName>
        <fullName evidence="4">VWFA domain-containing protein</fullName>
    </submittedName>
</protein>
<dbReference type="InterPro" id="IPR036465">
    <property type="entry name" value="vWFA_dom_sf"/>
</dbReference>
<sequence>MYVAIVILLATLGGSLAQVMTNQSCVSQPCTLGTSFVDIALVIDTSTSIDRNYFQAIQNFIKLWASDYSIGPGSNQVQFGFVTYGLWAASYGTFSTASDTIDNLNSVVDDLAYQPYNERNIFDALTKVSNNLLSIDSNSGWRDNAKHLMVVFSGDSFTGSSTWRNVAVNLRMLFDRVVAIGLTQKAVTKQYLELVEFVGGDASNVFLIGGPTELNYIIPWLEFQVCDVQSSFTFFSFFINSNSTSWHNFNDNSHNHTVNFNCNYNATDSMSPGKSPYGRSHNGRHIEWRQSATEVAFLNNTLFYELSSNNASNLHLLIIPYSTIYDDGAQNFYDFADISKIGSQLRRIYDSKADVGPCPFDVGNCPIDIGASLSQLNNSDIVLQPSSTIVLLASATGADFATAITSAADWKRRGVTIITVAIGNNIKAADLGPLALQPSPTFALDGSAIGASDETLSHNIINALCAYKDFTFYPTSSPPTTIPITTSTTTTPPPCTYSLRTLADYETDFSNAHGARSDATDVVLLFAAGVDGNMASAIQTAKRLQQNGNIVVPIAIGPNVGANDLQQLAYNQTYSLYAPNVDHLGFILPTLTNLLYKSFIKLWASDYSIGPNLNQVQFGFVTYALWSSTYGTFSTASANIGILKSVVDDLAYQPFNDRNMFDALTKVSNNLVSTDSNSGWRSNAKHLMVVFSGDSFTGPDWRSVATNLRTKFDRVVAVGLTHKVVTNQYQELIELVGGDASNVWLIGDSSGLNDDSISWLESNAC</sequence>
<dbReference type="WBParaSite" id="PSAMB.scaffold1663size28923.g14403.t1">
    <property type="protein sequence ID" value="PSAMB.scaffold1663size28923.g14403.t1"/>
    <property type="gene ID" value="PSAMB.scaffold1663size28923.g14403"/>
</dbReference>
<feature type="domain" description="VWFA" evidence="2">
    <location>
        <begin position="597"/>
        <end position="760"/>
    </location>
</feature>
<feature type="signal peptide" evidence="1">
    <location>
        <begin position="1"/>
        <end position="17"/>
    </location>
</feature>
<feature type="chain" id="PRO_5036719865" evidence="1">
    <location>
        <begin position="18"/>
        <end position="765"/>
    </location>
</feature>
<dbReference type="Proteomes" id="UP000887566">
    <property type="component" value="Unplaced"/>
</dbReference>
<evidence type="ECO:0000313" key="4">
    <source>
        <dbReference type="WBParaSite" id="PSAMB.scaffold1663size28923.g14403.t1"/>
    </source>
</evidence>
<dbReference type="Gene3D" id="3.40.50.410">
    <property type="entry name" value="von Willebrand factor, type A domain"/>
    <property type="match status" value="3"/>
</dbReference>
<keyword evidence="1" id="KW-0732">Signal</keyword>
<accession>A0A914V8K3</accession>
<name>A0A914V8K3_9BILA</name>
<evidence type="ECO:0000259" key="2">
    <source>
        <dbReference type="PROSITE" id="PS50234"/>
    </source>
</evidence>
<dbReference type="AlphaFoldDB" id="A0A914V8K3"/>
<proteinExistence type="predicted"/>
<feature type="domain" description="VWFA" evidence="2">
    <location>
        <begin position="38"/>
        <end position="221"/>
    </location>
</feature>
<dbReference type="SMART" id="SM00327">
    <property type="entry name" value="VWA"/>
    <property type="match status" value="1"/>
</dbReference>
<dbReference type="InterPro" id="IPR050525">
    <property type="entry name" value="ECM_Assembly_Org"/>
</dbReference>
<dbReference type="Pfam" id="PF00092">
    <property type="entry name" value="VWA"/>
    <property type="match status" value="2"/>
</dbReference>
<keyword evidence="3" id="KW-1185">Reference proteome</keyword>
<dbReference type="PANTHER" id="PTHR24020">
    <property type="entry name" value="COLLAGEN ALPHA"/>
    <property type="match status" value="1"/>
</dbReference>
<dbReference type="InterPro" id="IPR002035">
    <property type="entry name" value="VWF_A"/>
</dbReference>
<dbReference type="SUPFAM" id="SSF53300">
    <property type="entry name" value="vWA-like"/>
    <property type="match status" value="3"/>
</dbReference>
<feature type="domain" description="VWFA" evidence="2">
    <location>
        <begin position="509"/>
        <end position="595"/>
    </location>
</feature>
<evidence type="ECO:0000313" key="3">
    <source>
        <dbReference type="Proteomes" id="UP000887566"/>
    </source>
</evidence>